<gene>
    <name evidence="1" type="ORF">GC097_28065</name>
</gene>
<evidence type="ECO:0000313" key="1">
    <source>
        <dbReference type="EMBL" id="NOV03854.1"/>
    </source>
</evidence>
<dbReference type="EMBL" id="WHNZ01000071">
    <property type="protein sequence ID" value="NOV03854.1"/>
    <property type="molecule type" value="Genomic_DNA"/>
</dbReference>
<dbReference type="InterPro" id="IPR026838">
    <property type="entry name" value="YheC/D"/>
</dbReference>
<sequence length="257" mass="30153">MSAYRGRSISSKWVKTKALLLNKELRNFVPDTKIYNQANLLTMLNKHKMVYVKPTTGSAGNGVIRVEKTKHYSFQNGQTRRTFPTFQGLFTALNKSKLNRTYLIQQGIHLLTHHNRIFDIRIMVQKNPKQSWEATGYIGRVAHPRKIVTNFHNSGKPLPLELLLGSYLQNRKKHDYITFLRQLSYKIAVHYQKVYPGFKEIGIDYGVDKKLKPWVLEVNTSPDPFIFNQLKEKKMFFKVLRFARSNGRFLPARRRRK</sequence>
<keyword evidence="2" id="KW-1185">Reference proteome</keyword>
<dbReference type="Gene3D" id="3.30.470.20">
    <property type="entry name" value="ATP-grasp fold, B domain"/>
    <property type="match status" value="1"/>
</dbReference>
<dbReference type="RefSeq" id="WP_171686664.1">
    <property type="nucleotide sequence ID" value="NZ_WHNZ01000071.1"/>
</dbReference>
<dbReference type="Proteomes" id="UP000618579">
    <property type="component" value="Unassembled WGS sequence"/>
</dbReference>
<organism evidence="1 2">
    <name type="scientific">Paenibacillus planticolens</name>
    <dbReference type="NCBI Taxonomy" id="2654976"/>
    <lineage>
        <taxon>Bacteria</taxon>
        <taxon>Bacillati</taxon>
        <taxon>Bacillota</taxon>
        <taxon>Bacilli</taxon>
        <taxon>Bacillales</taxon>
        <taxon>Paenibacillaceae</taxon>
        <taxon>Paenibacillus</taxon>
    </lineage>
</organism>
<accession>A0ABX1ZV05</accession>
<dbReference type="Pfam" id="PF14398">
    <property type="entry name" value="ATPgrasp_YheCD"/>
    <property type="match status" value="1"/>
</dbReference>
<reference evidence="1 2" key="1">
    <citation type="submission" date="2019-10" db="EMBL/GenBank/DDBJ databases">
        <title>Description of Paenibacillus pedi sp. nov.</title>
        <authorList>
            <person name="Carlier A."/>
            <person name="Qi S."/>
        </authorList>
    </citation>
    <scope>NUCLEOTIDE SEQUENCE [LARGE SCALE GENOMIC DNA]</scope>
    <source>
        <strain evidence="1 2">LMG 31457</strain>
    </source>
</reference>
<comment type="caution">
    <text evidence="1">The sequence shown here is derived from an EMBL/GenBank/DDBJ whole genome shotgun (WGS) entry which is preliminary data.</text>
</comment>
<proteinExistence type="predicted"/>
<name>A0ABX1ZV05_9BACL</name>
<protein>
    <submittedName>
        <fullName evidence="1">YheC/YheD family protein</fullName>
    </submittedName>
</protein>
<evidence type="ECO:0000313" key="2">
    <source>
        <dbReference type="Proteomes" id="UP000618579"/>
    </source>
</evidence>
<dbReference type="SUPFAM" id="SSF56059">
    <property type="entry name" value="Glutathione synthetase ATP-binding domain-like"/>
    <property type="match status" value="1"/>
</dbReference>